<evidence type="ECO:0000313" key="4">
    <source>
        <dbReference type="Proteomes" id="UP000001691"/>
    </source>
</evidence>
<protein>
    <submittedName>
        <fullName evidence="3">Uncharacterized protein</fullName>
    </submittedName>
</protein>
<feature type="compositionally biased region" description="Basic and acidic residues" evidence="2">
    <location>
        <begin position="108"/>
        <end position="117"/>
    </location>
</feature>
<dbReference type="HOGENOM" id="CLU_496897_0_0_0"/>
<dbReference type="RefSeq" id="WP_015423775.1">
    <property type="nucleotide sequence ID" value="NC_020421.1"/>
</dbReference>
<keyword evidence="1" id="KW-0175">Coiled coil</keyword>
<dbReference type="KEGG" id="rsd:TGRD_P2-2"/>
<dbReference type="EMBL" id="AP009512">
    <property type="protein sequence ID" value="BAG14255.1"/>
    <property type="molecule type" value="Genomic_DNA"/>
</dbReference>
<dbReference type="AlphaFoldDB" id="B1H0S8"/>
<accession>B1H0S8</accession>
<evidence type="ECO:0000313" key="3">
    <source>
        <dbReference type="EMBL" id="BAG14255.1"/>
    </source>
</evidence>
<dbReference type="PROSITE" id="PS51257">
    <property type="entry name" value="PROKAR_LIPOPROTEIN"/>
    <property type="match status" value="1"/>
</dbReference>
<feature type="compositionally biased region" description="Low complexity" evidence="2">
    <location>
        <begin position="82"/>
        <end position="97"/>
    </location>
</feature>
<evidence type="ECO:0000256" key="1">
    <source>
        <dbReference type="SAM" id="Coils"/>
    </source>
</evidence>
<keyword evidence="4" id="KW-1185">Reference proteome</keyword>
<organism evidence="3 4">
    <name type="scientific">Endomicrobium trichonymphae</name>
    <dbReference type="NCBI Taxonomy" id="1408204"/>
    <lineage>
        <taxon>Bacteria</taxon>
        <taxon>Pseudomonadati</taxon>
        <taxon>Elusimicrobiota</taxon>
        <taxon>Endomicrobiia</taxon>
        <taxon>Endomicrobiales</taxon>
        <taxon>Endomicrobiaceae</taxon>
        <taxon>Candidatus Endomicrobiellum</taxon>
    </lineage>
</organism>
<feature type="region of interest" description="Disordered" evidence="2">
    <location>
        <begin position="33"/>
        <end position="117"/>
    </location>
</feature>
<feature type="compositionally biased region" description="Basic and acidic residues" evidence="2">
    <location>
        <begin position="54"/>
        <end position="68"/>
    </location>
</feature>
<geneLocation type="plasmid" evidence="3 4">
    <name>pTGRD2</name>
</geneLocation>
<gene>
    <name evidence="3" type="ordered locus">TGRD_P2-2</name>
</gene>
<feature type="coiled-coil region" evidence="1">
    <location>
        <begin position="478"/>
        <end position="539"/>
    </location>
</feature>
<keyword evidence="3" id="KW-0614">Plasmid</keyword>
<reference evidence="3 4" key="1">
    <citation type="journal article" date="2008" name="Proc. Natl. Acad. Sci. U.S.A.">
        <title>Complete genome of the uncultured termite group 1 bacteria in a single host protist cell.</title>
        <authorList>
            <person name="Hongoh Y."/>
            <person name="Sharma V.K."/>
            <person name="Prakash T."/>
            <person name="Noda S."/>
            <person name="Taylor T.D."/>
            <person name="Kudo T."/>
            <person name="Sakaki Y."/>
            <person name="Toyoda A."/>
            <person name="Hattori M."/>
            <person name="Ohkuma M."/>
        </authorList>
    </citation>
    <scope>NUCLEOTIDE SEQUENCE [LARGE SCALE GENOMIC DNA]</scope>
    <source>
        <strain evidence="3 4">Rs-D17 genomovar Ri2008</strain>
    </source>
</reference>
<sequence length="548" mass="61329">MKLKKALCVYLTIVLFLTGCENLKSQIRGNQNTVASADQPTGDIIKSDNSGIIEKQKEKESDLKKIENNVDNPNGDNGGDNNGDNPNGDNGGDNPNGDNGGDNNGDSSQHKSSSEANGKDLRGWLWDHKGSISGIVLASAVVIGAIGFWGGQPNVCAVNYFYVPQAVQENQAQVQVPAVQENQAQVQVPAVQENQAQVQVPAVQENQAQVQVPAVQENQAQVQVPAVQENQAQVQVPAVQENQAQVQVPAVQENQAQVQVPAVQENQAQVQVPAVQGNQNPNLVYFDIHSGRYIPGNQNPNLVYFDIHSGRYIPIVRGNPNPILVVQGNLYQVQGNESPFPVLLVEENQVQVPAVQELPSQQQLQRIQNRLDQLQGQLRNLESHAIFQFQQIQVEAEALQLHNEQYIQLIGSIVDDPLYPQLNLQFQQICQILRHSHSLQLYDIGFHIFLMREILDHHLHLTARNLPDVYGPPPRWEALRVQEQLERHNQQLNQLYQQIEGRLVIEQSVLGARPDSQQRQQELREFNELAIQLQEHQRRIEALLKWLI</sequence>
<proteinExistence type="predicted"/>
<evidence type="ECO:0000256" key="2">
    <source>
        <dbReference type="SAM" id="MobiDB-lite"/>
    </source>
</evidence>
<dbReference type="Proteomes" id="UP000001691">
    <property type="component" value="Plasmid pTGRD2"/>
</dbReference>
<name>B1H0S8_ENDTX</name>